<gene>
    <name evidence="1" type="ORF">GCM10010368_48190</name>
</gene>
<keyword evidence="2" id="KW-1185">Reference proteome</keyword>
<sequence length="150" mass="16362">MSRTASPTAQDFVPFATAALDFHRALNVPGGPLVTSRAELDALHSHLVSLYGLLDAHAGRTGQLVAVEGVQLRTARTRIWQAAEHLHAAYHAAPRPHSGEVPEPEAYQVGLLEGAPELTLCQRHQRTAHLVRRHTTPTDLHAPFTGLVRR</sequence>
<evidence type="ECO:0000313" key="2">
    <source>
        <dbReference type="Proteomes" id="UP001500442"/>
    </source>
</evidence>
<evidence type="ECO:0000313" key="1">
    <source>
        <dbReference type="EMBL" id="GAA2273171.1"/>
    </source>
</evidence>
<dbReference type="Pfam" id="PF19751">
    <property type="entry name" value="DUF6238"/>
    <property type="match status" value="1"/>
</dbReference>
<dbReference type="EMBL" id="BAAASN010000014">
    <property type="protein sequence ID" value="GAA2273171.1"/>
    <property type="molecule type" value="Genomic_DNA"/>
</dbReference>
<proteinExistence type="predicted"/>
<dbReference type="Proteomes" id="UP001500442">
    <property type="component" value="Unassembled WGS sequence"/>
</dbReference>
<protein>
    <submittedName>
        <fullName evidence="1">DUF6238 family protein</fullName>
    </submittedName>
</protein>
<comment type="caution">
    <text evidence="1">The sequence shown here is derived from an EMBL/GenBank/DDBJ whole genome shotgun (WGS) entry which is preliminary data.</text>
</comment>
<dbReference type="InterPro" id="IPR046205">
    <property type="entry name" value="DUF6238"/>
</dbReference>
<reference evidence="2" key="1">
    <citation type="journal article" date="2019" name="Int. J. Syst. Evol. Microbiol.">
        <title>The Global Catalogue of Microorganisms (GCM) 10K type strain sequencing project: providing services to taxonomists for standard genome sequencing and annotation.</title>
        <authorList>
            <consortium name="The Broad Institute Genomics Platform"/>
            <consortium name="The Broad Institute Genome Sequencing Center for Infectious Disease"/>
            <person name="Wu L."/>
            <person name="Ma J."/>
        </authorList>
    </citation>
    <scope>NUCLEOTIDE SEQUENCE [LARGE SCALE GENOMIC DNA]</scope>
    <source>
        <strain evidence="2">JCM 4823</strain>
    </source>
</reference>
<organism evidence="1 2">
    <name type="scientific">Streptomyces roseiscleroticus</name>
    <dbReference type="NCBI Taxonomy" id="1972"/>
    <lineage>
        <taxon>Bacteria</taxon>
        <taxon>Bacillati</taxon>
        <taxon>Actinomycetota</taxon>
        <taxon>Actinomycetes</taxon>
        <taxon>Kitasatosporales</taxon>
        <taxon>Streptomycetaceae</taxon>
        <taxon>Streptomyces</taxon>
    </lineage>
</organism>
<name>A0ABN3EWF1_9ACTN</name>
<accession>A0ABN3EWF1</accession>
<dbReference type="RefSeq" id="WP_346158665.1">
    <property type="nucleotide sequence ID" value="NZ_BAAASN010000014.1"/>
</dbReference>